<reference evidence="1" key="1">
    <citation type="journal article" date="2011" name="PLoS ONE">
        <title>The entomopathogenic bacterial endosymbionts xenorhabdus and photorhabdus: convergent lifestyles from divergent genomes.</title>
        <authorList>
            <person name="Chaston J.M."/>
            <person name="Suen G."/>
            <person name="Tucker S.L."/>
            <person name="Andersen A.W."/>
            <person name="Bhasin A."/>
            <person name="Bode E."/>
            <person name="Bode H.B."/>
            <person name="Brachmann A.O."/>
            <person name="Cowles C.E."/>
            <person name="Cowles K.N."/>
            <person name="Darby C."/>
            <person name="de Leon L."/>
            <person name="Drace K."/>
            <person name="Du Z."/>
            <person name="Givaudan A."/>
            <person name="Herbert Tran E.E."/>
            <person name="Jewell K.A."/>
            <person name="Knack J.J."/>
            <person name="Krasomil-Osterfeld K.C."/>
            <person name="Kukor R."/>
            <person name="Lanois A."/>
            <person name="Latreille P."/>
            <person name="Leimgruber N.K."/>
            <person name="Lipke C.M."/>
            <person name="Liu R."/>
            <person name="Lu X."/>
            <person name="Martens E.C."/>
            <person name="Marri P.R."/>
            <person name="Medigue C."/>
            <person name="Menard M.L."/>
            <person name="Miller N.M."/>
            <person name="Morales-Soto N."/>
            <person name="Norton S."/>
            <person name="Ogier J.C."/>
            <person name="Orchard S.S."/>
            <person name="Park D."/>
            <person name="Park Y."/>
            <person name="Qurollo B.A."/>
            <person name="Sugar D.R."/>
            <person name="Richards G.R."/>
            <person name="Rouy Z."/>
            <person name="Slominski B."/>
            <person name="Slominski K."/>
            <person name="Snyder H."/>
            <person name="Tjaden B.C."/>
            <person name="van der Hoeven R."/>
            <person name="Welch R.D."/>
            <person name="Wheeler C."/>
            <person name="Xiang B."/>
            <person name="Barbazuk B."/>
            <person name="Gaudriault S."/>
            <person name="Goodner B."/>
            <person name="Slater S.C."/>
            <person name="Forst S."/>
            <person name="Goldman B.S."/>
            <person name="Goodrich-Blair H."/>
        </authorList>
    </citation>
    <scope>NUCLEOTIDE SEQUENCE [LARGE SCALE GENOMIC DNA]</scope>
    <source>
        <strain evidence="1">SS-2004</strain>
    </source>
</reference>
<organism evidence="1 2">
    <name type="scientific">Xenorhabdus bovienii (strain SS-2004)</name>
    <name type="common">Xenorhabdus nematophila subsp. bovienii</name>
    <dbReference type="NCBI Taxonomy" id="406818"/>
    <lineage>
        <taxon>Bacteria</taxon>
        <taxon>Pseudomonadati</taxon>
        <taxon>Pseudomonadota</taxon>
        <taxon>Gammaproteobacteria</taxon>
        <taxon>Enterobacterales</taxon>
        <taxon>Morganellaceae</taxon>
        <taxon>Xenorhabdus</taxon>
    </lineage>
</organism>
<accession>D3V245</accession>
<proteinExistence type="predicted"/>
<gene>
    <name evidence="1" type="ordered locus">XBJ1_2269</name>
</gene>
<dbReference type="EMBL" id="FN667741">
    <property type="protein sequence ID" value="CBJ81395.1"/>
    <property type="molecule type" value="Genomic_DNA"/>
</dbReference>
<evidence type="ECO:0000313" key="1">
    <source>
        <dbReference type="EMBL" id="CBJ81395.1"/>
    </source>
</evidence>
<name>D3V245_XENBS</name>
<protein>
    <submittedName>
        <fullName evidence="1">Uncharacterized protein</fullName>
    </submittedName>
</protein>
<sequence length="46" mass="5458">MVLNQPKIYLFVYLCDPRQITSFKDFLSKQGINEFIISSTKYLKLI</sequence>
<evidence type="ECO:0000313" key="2">
    <source>
        <dbReference type="Proteomes" id="UP000002045"/>
    </source>
</evidence>
<dbReference type="KEGG" id="xbo:XBJ1_2269"/>
<dbReference type="Proteomes" id="UP000002045">
    <property type="component" value="Chromosome"/>
</dbReference>
<dbReference type="AlphaFoldDB" id="D3V245"/>
<dbReference type="HOGENOM" id="CLU_3190712_0_0_6"/>